<proteinExistence type="predicted"/>
<protein>
    <submittedName>
        <fullName evidence="1">Uncharacterized protein</fullName>
    </submittedName>
</protein>
<dbReference type="KEGG" id="pfd:PFDG_02684"/>
<accession>A0A0L7M2L0</accession>
<reference evidence="2" key="1">
    <citation type="submission" date="2006-09" db="EMBL/GenBank/DDBJ databases">
        <title>Annotation of Plasmodium falciparum Dd2.</title>
        <authorList>
            <consortium name="The Broad Institute Genome Sequencing Platform"/>
            <person name="Volkman S.K."/>
            <person name="Neafsey D.E."/>
            <person name="Dash A.P."/>
            <person name="Chitnis C.E."/>
            <person name="Hartl D.L."/>
            <person name="Young S.K."/>
            <person name="Zeng Q."/>
            <person name="Koehrsen M."/>
            <person name="Alvarado L."/>
            <person name="Berlin A."/>
            <person name="Borenstein D."/>
            <person name="Chapman S.B."/>
            <person name="Chen Z."/>
            <person name="Engels R."/>
            <person name="Freedman E."/>
            <person name="Gellesch M."/>
            <person name="Goldberg J."/>
            <person name="Griggs A."/>
            <person name="Gujja S."/>
            <person name="Heilman E.R."/>
            <person name="Heiman D.I."/>
            <person name="Howarth C."/>
            <person name="Jen D."/>
            <person name="Larson L."/>
            <person name="Mehta T."/>
            <person name="Neiman D."/>
            <person name="Park D."/>
            <person name="Pearson M."/>
            <person name="Roberts A."/>
            <person name="Saif S."/>
            <person name="Shea T."/>
            <person name="Shenoy N."/>
            <person name="Sisk P."/>
            <person name="Stolte C."/>
            <person name="Sykes S."/>
            <person name="Walk T."/>
            <person name="White J."/>
            <person name="Yandava C."/>
            <person name="Haas B."/>
            <person name="Henn M.R."/>
            <person name="Nusbaum C."/>
            <person name="Birren B."/>
        </authorList>
    </citation>
    <scope>NUCLEOTIDE SEQUENCE [LARGE SCALE GENOMIC DNA]</scope>
</reference>
<dbReference type="Proteomes" id="UP000054282">
    <property type="component" value="Unassembled WGS sequence"/>
</dbReference>
<name>A0A0L7M2L0_PLAF4</name>
<evidence type="ECO:0000313" key="2">
    <source>
        <dbReference type="Proteomes" id="UP000054282"/>
    </source>
</evidence>
<evidence type="ECO:0000313" key="1">
    <source>
        <dbReference type="EMBL" id="KOB87094.1"/>
    </source>
</evidence>
<dbReference type="AlphaFoldDB" id="A0A0L7M2L0"/>
<reference evidence="2" key="2">
    <citation type="submission" date="2006-09" db="EMBL/GenBank/DDBJ databases">
        <title>The genome sequence of Plasmodium falciparum Dd2.</title>
        <authorList>
            <consortium name="The Broad Institute Genome Sequencing Platform"/>
            <person name="Birren B."/>
            <person name="Lander E."/>
            <person name="Galagan J."/>
            <person name="Nusbaum C."/>
            <person name="Devon K."/>
            <person name="Henn M."/>
            <person name="Jaffe D."/>
            <person name="Butler J."/>
            <person name="Alvarez P."/>
            <person name="Gnerre S."/>
            <person name="Grabherr M."/>
            <person name="Kleber M."/>
            <person name="Mauceli E."/>
            <person name="Brockman W."/>
            <person name="MacCallum I.A."/>
            <person name="Rounsley S."/>
            <person name="Young S."/>
            <person name="LaButti K."/>
            <person name="Pushparaj V."/>
            <person name="DeCaprio D."/>
            <person name="Crawford M."/>
            <person name="Koehrsen M."/>
            <person name="Engels R."/>
            <person name="Montgomery P."/>
            <person name="Pearson M."/>
            <person name="Howarth C."/>
            <person name="Larson L."/>
            <person name="Luoma S."/>
            <person name="White J."/>
            <person name="Kodira C."/>
            <person name="Zeng Q."/>
            <person name="O'Leary S."/>
            <person name="Yandava C."/>
            <person name="Alvarado L."/>
            <person name="Wirth D."/>
            <person name="Volkman S."/>
            <person name="Hartl D."/>
        </authorList>
    </citation>
    <scope>NUCLEOTIDE SEQUENCE [LARGE SCALE GENOMIC DNA]</scope>
</reference>
<gene>
    <name evidence="1" type="ORF">PFDG_02684</name>
</gene>
<sequence>MRAKESPASQETIEDDLFANAKRQIRHSTINNIINSHLQDLIKDLNNAHDIHDGIACINETIHQLTNFINKIAKAQYDHFYKYIDRSSHAKKTKPSE</sequence>
<dbReference type="EMBL" id="DS016450">
    <property type="protein sequence ID" value="KOB87094.1"/>
    <property type="molecule type" value="Genomic_DNA"/>
</dbReference>
<organism evidence="1 2">
    <name type="scientific">Plasmodium falciparum (isolate Dd2)</name>
    <dbReference type="NCBI Taxonomy" id="57267"/>
    <lineage>
        <taxon>Eukaryota</taxon>
        <taxon>Sar</taxon>
        <taxon>Alveolata</taxon>
        <taxon>Apicomplexa</taxon>
        <taxon>Aconoidasida</taxon>
        <taxon>Haemosporida</taxon>
        <taxon>Plasmodiidae</taxon>
        <taxon>Plasmodium</taxon>
        <taxon>Plasmodium (Laverania)</taxon>
    </lineage>
</organism>